<feature type="compositionally biased region" description="Polar residues" evidence="10">
    <location>
        <begin position="413"/>
        <end position="430"/>
    </location>
</feature>
<keyword evidence="3" id="KW-0158">Chromosome</keyword>
<organism evidence="13 14">
    <name type="scientific">Aspergillus sclerotialis</name>
    <dbReference type="NCBI Taxonomy" id="2070753"/>
    <lineage>
        <taxon>Eukaryota</taxon>
        <taxon>Fungi</taxon>
        <taxon>Dikarya</taxon>
        <taxon>Ascomycota</taxon>
        <taxon>Pezizomycotina</taxon>
        <taxon>Eurotiomycetes</taxon>
        <taxon>Eurotiomycetidae</taxon>
        <taxon>Eurotiales</taxon>
        <taxon>Aspergillaceae</taxon>
        <taxon>Aspergillus</taxon>
        <taxon>Aspergillus subgen. Polypaecilum</taxon>
    </lineage>
</organism>
<evidence type="ECO:0000256" key="8">
    <source>
        <dbReference type="ARBA" id="ARBA00023328"/>
    </source>
</evidence>
<feature type="compositionally biased region" description="Polar residues" evidence="10">
    <location>
        <begin position="244"/>
        <end position="253"/>
    </location>
</feature>
<dbReference type="EMBL" id="MVGC01000042">
    <property type="protein sequence ID" value="RJE25621.1"/>
    <property type="molecule type" value="Genomic_DNA"/>
</dbReference>
<feature type="region of interest" description="Disordered" evidence="10">
    <location>
        <begin position="652"/>
        <end position="681"/>
    </location>
</feature>
<dbReference type="GO" id="GO:0051301">
    <property type="term" value="P:cell division"/>
    <property type="evidence" value="ECO:0007669"/>
    <property type="project" value="UniProtKB-KW"/>
</dbReference>
<feature type="compositionally biased region" description="Polar residues" evidence="10">
    <location>
        <begin position="181"/>
        <end position="200"/>
    </location>
</feature>
<keyword evidence="14" id="KW-1185">Reference proteome</keyword>
<comment type="subcellular location">
    <subcellularLocation>
        <location evidence="1">Chromosome</location>
        <location evidence="1">Centromere</location>
    </subcellularLocation>
</comment>
<dbReference type="OrthoDB" id="5394106at2759"/>
<evidence type="ECO:0000256" key="2">
    <source>
        <dbReference type="ARBA" id="ARBA00010845"/>
    </source>
</evidence>
<dbReference type="GO" id="GO:0045132">
    <property type="term" value="P:meiotic chromosome segregation"/>
    <property type="evidence" value="ECO:0007669"/>
    <property type="project" value="InterPro"/>
</dbReference>
<evidence type="ECO:0000256" key="4">
    <source>
        <dbReference type="ARBA" id="ARBA00022618"/>
    </source>
</evidence>
<keyword evidence="6 9" id="KW-0175">Coiled coil</keyword>
<evidence type="ECO:0000256" key="9">
    <source>
        <dbReference type="SAM" id="Coils"/>
    </source>
</evidence>
<evidence type="ECO:0000313" key="13">
    <source>
        <dbReference type="EMBL" id="RJE25621.1"/>
    </source>
</evidence>
<sequence length="681" mass="75272">MARLNESSAPSESIDALKRRFVRQNREIARINSIQSLRIRNLESEISHLLSENVSLRERVISLGQELERLDEARLFRDGVHSVKSKLDAKLAELGSLVADLGVLPHKFQDPCGPKAKPTGSRKSGKSNSDLRRGLANSEYQLGPDDGRLPVILEDKYYPRRTQEPQDIRDLIHKEPEAPVSSETNESPSINQSDSKLNNINSDCSEDLDATQMVNTIADDDNLPPTLEVRKRKTFSPTAIGENSLRSESSIIHNDSAHTLRPGFKRKFDPEEDDMYEGKSVSSDDGFEFSRSVQEPQESTKATGSEHLRRPPNPIQTDTKRGSQSRGSSKRKVLGPKSTNISVGRSNRDPASASDHKAQHLPNREVEVSKSNAEPSQGKAIPENNDPLNVKPECDQARLQKQAATKARRHPAQETSEVVKSESLGSQTQRVLELGNGVSSAPSRPTRRQKAIVSYTEPNLRAKMRRPTSEFTDAVSDDRIRRRSSSQATSSSDSNATNKDLGSLPREFLDSSFGDTVSQGKRKTLPANKGDPLAQRVLIAESELDNVAHHLRRTNNDKVDSDDGSARAGLSTQFDDSCQKISATNEETCCMHIPDTVSSTESQYGLRQKGNVLVPTTIPASELSQQETCGHELGQDSSNDANDDLAALQSDGEQHQLLSTDTRQVKRGQRVTARRRRSMML</sequence>
<gene>
    <name evidence="13" type="ORF">PHISCL_02014</name>
</gene>
<dbReference type="InterPro" id="IPR011515">
    <property type="entry name" value="Shugoshin_C"/>
</dbReference>
<feature type="region of interest" description="Disordered" evidence="10">
    <location>
        <begin position="240"/>
        <end position="529"/>
    </location>
</feature>
<evidence type="ECO:0000259" key="11">
    <source>
        <dbReference type="Pfam" id="PF07557"/>
    </source>
</evidence>
<proteinExistence type="inferred from homology"/>
<protein>
    <submittedName>
        <fullName evidence="13">Shugoshin</fullName>
    </submittedName>
</protein>
<dbReference type="Proteomes" id="UP000266188">
    <property type="component" value="Unassembled WGS sequence"/>
</dbReference>
<name>A0A3A3A8C6_9EURO</name>
<dbReference type="GO" id="GO:0000779">
    <property type="term" value="C:condensed chromosome, centromeric region"/>
    <property type="evidence" value="ECO:0007669"/>
    <property type="project" value="UniProtKB-ARBA"/>
</dbReference>
<feature type="compositionally biased region" description="Polar residues" evidence="10">
    <location>
        <begin position="291"/>
        <end position="303"/>
    </location>
</feature>
<feature type="compositionally biased region" description="Low complexity" evidence="10">
    <location>
        <begin position="485"/>
        <end position="494"/>
    </location>
</feature>
<evidence type="ECO:0000256" key="3">
    <source>
        <dbReference type="ARBA" id="ARBA00022454"/>
    </source>
</evidence>
<keyword evidence="7" id="KW-0131">Cell cycle</keyword>
<evidence type="ECO:0000256" key="6">
    <source>
        <dbReference type="ARBA" id="ARBA00023054"/>
    </source>
</evidence>
<dbReference type="Pfam" id="PF07558">
    <property type="entry name" value="Shugoshin_N"/>
    <property type="match status" value="1"/>
</dbReference>
<feature type="domain" description="Shugoshin N-terminal coiled-coil" evidence="12">
    <location>
        <begin position="17"/>
        <end position="61"/>
    </location>
</feature>
<evidence type="ECO:0000256" key="5">
    <source>
        <dbReference type="ARBA" id="ARBA00022829"/>
    </source>
</evidence>
<evidence type="ECO:0000259" key="12">
    <source>
        <dbReference type="Pfam" id="PF07558"/>
    </source>
</evidence>
<feature type="region of interest" description="Disordered" evidence="10">
    <location>
        <begin position="108"/>
        <end position="132"/>
    </location>
</feature>
<feature type="domain" description="Shugoshin C-terminal" evidence="11">
    <location>
        <begin position="443"/>
        <end position="466"/>
    </location>
</feature>
<feature type="region of interest" description="Disordered" evidence="10">
    <location>
        <begin position="176"/>
        <end position="200"/>
    </location>
</feature>
<keyword evidence="5" id="KW-0159">Chromosome partition</keyword>
<evidence type="ECO:0000256" key="1">
    <source>
        <dbReference type="ARBA" id="ARBA00004584"/>
    </source>
</evidence>
<feature type="compositionally biased region" description="Basic residues" evidence="10">
    <location>
        <begin position="665"/>
        <end position="681"/>
    </location>
</feature>
<dbReference type="Pfam" id="PF07557">
    <property type="entry name" value="Shugoshin_C"/>
    <property type="match status" value="1"/>
</dbReference>
<reference evidence="14" key="1">
    <citation type="submission" date="2017-02" db="EMBL/GenBank/DDBJ databases">
        <authorList>
            <person name="Tafer H."/>
            <person name="Lopandic K."/>
        </authorList>
    </citation>
    <scope>NUCLEOTIDE SEQUENCE [LARGE SCALE GENOMIC DNA]</scope>
    <source>
        <strain evidence="14">CBS 366.77</strain>
    </source>
</reference>
<dbReference type="InterPro" id="IPR011516">
    <property type="entry name" value="Shugoshin_N"/>
</dbReference>
<dbReference type="GO" id="GO:0005634">
    <property type="term" value="C:nucleus"/>
    <property type="evidence" value="ECO:0007669"/>
    <property type="project" value="InterPro"/>
</dbReference>
<feature type="compositionally biased region" description="Basic and acidic residues" evidence="10">
    <location>
        <begin position="354"/>
        <end position="368"/>
    </location>
</feature>
<accession>A0A3A3A8C6</accession>
<evidence type="ECO:0000256" key="10">
    <source>
        <dbReference type="SAM" id="MobiDB-lite"/>
    </source>
</evidence>
<keyword evidence="4" id="KW-0132">Cell division</keyword>
<comment type="caution">
    <text evidence="13">The sequence shown here is derived from an EMBL/GenBank/DDBJ whole genome shotgun (WGS) entry which is preliminary data.</text>
</comment>
<keyword evidence="8" id="KW-0137">Centromere</keyword>
<dbReference type="AlphaFoldDB" id="A0A3A3A8C6"/>
<evidence type="ECO:0000256" key="7">
    <source>
        <dbReference type="ARBA" id="ARBA00023306"/>
    </source>
</evidence>
<evidence type="ECO:0000313" key="14">
    <source>
        <dbReference type="Proteomes" id="UP000266188"/>
    </source>
</evidence>
<feature type="coiled-coil region" evidence="9">
    <location>
        <begin position="39"/>
        <end position="73"/>
    </location>
</feature>
<comment type="similarity">
    <text evidence="2">Belongs to the shugoshin family.</text>
</comment>